<accession>A0A1G6RHS7</accession>
<gene>
    <name evidence="1" type="ORF">SAMN04488112_12819</name>
</gene>
<dbReference type="Pfam" id="PF19799">
    <property type="entry name" value="DUF6282"/>
    <property type="match status" value="1"/>
</dbReference>
<name>A0A1G6RHS7_9BACL</name>
<dbReference type="InterPro" id="IPR046249">
    <property type="entry name" value="DUF6282"/>
</dbReference>
<dbReference type="EMBL" id="FMZA01000028">
    <property type="protein sequence ID" value="SDD03476.1"/>
    <property type="molecule type" value="Genomic_DNA"/>
</dbReference>
<dbReference type="InterPro" id="IPR032466">
    <property type="entry name" value="Metal_Hydrolase"/>
</dbReference>
<keyword evidence="2" id="KW-1185">Reference proteome</keyword>
<protein>
    <submittedName>
        <fullName evidence="1">Uncharacterized protein</fullName>
    </submittedName>
</protein>
<dbReference type="AlphaFoldDB" id="A0A1G6RHS7"/>
<evidence type="ECO:0000313" key="2">
    <source>
        <dbReference type="Proteomes" id="UP000199387"/>
    </source>
</evidence>
<dbReference type="Gene3D" id="3.20.20.140">
    <property type="entry name" value="Metal-dependent hydrolases"/>
    <property type="match status" value="1"/>
</dbReference>
<dbReference type="STRING" id="1236220.SAMN04488112_12819"/>
<evidence type="ECO:0000313" key="1">
    <source>
        <dbReference type="EMBL" id="SDD03476.1"/>
    </source>
</evidence>
<reference evidence="1 2" key="1">
    <citation type="submission" date="2016-10" db="EMBL/GenBank/DDBJ databases">
        <authorList>
            <person name="de Groot N.N."/>
        </authorList>
    </citation>
    <scope>NUCLEOTIDE SEQUENCE [LARGE SCALE GENOMIC DNA]</scope>
    <source>
        <strain evidence="1 2">DSM 45514</strain>
    </source>
</reference>
<dbReference type="Proteomes" id="UP000199387">
    <property type="component" value="Unassembled WGS sequence"/>
</dbReference>
<proteinExistence type="predicted"/>
<sequence>MHVHSSPSIFPRRQSDWQLIEDVRRAKMAGVVLKAHEGQTYDRATLLREKHPDLHIYGGLVLNAFSGGLSPVVVDVAIQMGAKIIWMPTISAEQHQKYYTHRSTGKLFKSEKPLPHPFDGIRVVNDEGRLWPEVYEILHLIAEKDIVLATGHLAPDEVTVLVREAKEVGVQKILIQHADLGIAKIPLDMQKELVRQGCILEKCYLACGPDFHDISLRFMADSIRALGADSCVLVTDYGQVHNPPPIQALGAFIQQLMDNGISEREVEKMVSLNPRELLNLS</sequence>
<dbReference type="SUPFAM" id="SSF51556">
    <property type="entry name" value="Metallo-dependent hydrolases"/>
    <property type="match status" value="1"/>
</dbReference>
<organism evidence="1 2">
    <name type="scientific">Melghirimyces thermohalophilus</name>
    <dbReference type="NCBI Taxonomy" id="1236220"/>
    <lineage>
        <taxon>Bacteria</taxon>
        <taxon>Bacillati</taxon>
        <taxon>Bacillota</taxon>
        <taxon>Bacilli</taxon>
        <taxon>Bacillales</taxon>
        <taxon>Thermoactinomycetaceae</taxon>
        <taxon>Melghirimyces</taxon>
    </lineage>
</organism>